<accession>A0A9Q5GDT6</accession>
<evidence type="ECO:0000313" key="1">
    <source>
        <dbReference type="EMBL" id="NRV10722.1"/>
    </source>
</evidence>
<name>A0A9Q5GDT6_CLOBE</name>
<dbReference type="AlphaFoldDB" id="A0A9Q5GDT6"/>
<protein>
    <submittedName>
        <fullName evidence="1">Uncharacterized protein</fullName>
    </submittedName>
</protein>
<dbReference type="EMBL" id="JABSXK010000001">
    <property type="protein sequence ID" value="NRV10722.1"/>
    <property type="molecule type" value="Genomic_DNA"/>
</dbReference>
<organism evidence="1 2">
    <name type="scientific">Clostridium beijerinckii</name>
    <name type="common">Clostridium MP</name>
    <dbReference type="NCBI Taxonomy" id="1520"/>
    <lineage>
        <taxon>Bacteria</taxon>
        <taxon>Bacillati</taxon>
        <taxon>Bacillota</taxon>
        <taxon>Clostridia</taxon>
        <taxon>Eubacteriales</taxon>
        <taxon>Clostridiaceae</taxon>
        <taxon>Clostridium</taxon>
    </lineage>
</organism>
<proteinExistence type="predicted"/>
<sequence>MTILENKLAGGHISLEDYQVQMLNINNDNKVFLS</sequence>
<gene>
    <name evidence="1" type="ORF">DFH45_003685</name>
</gene>
<dbReference type="Proteomes" id="UP000821656">
    <property type="component" value="Unassembled WGS sequence"/>
</dbReference>
<reference evidence="1" key="1">
    <citation type="submission" date="2020-05" db="EMBL/GenBank/DDBJ databases">
        <title>Genomic insights into acetone-butanol-ethanol (ABE) fermentation by sequencing solventogenic clostridia strains.</title>
        <authorList>
            <person name="Brown S."/>
        </authorList>
    </citation>
    <scope>NUCLEOTIDE SEQUENCE</scope>
    <source>
        <strain evidence="1">DJ126</strain>
    </source>
</reference>
<evidence type="ECO:0000313" key="2">
    <source>
        <dbReference type="Proteomes" id="UP000821656"/>
    </source>
</evidence>
<comment type="caution">
    <text evidence="1">The sequence shown here is derived from an EMBL/GenBank/DDBJ whole genome shotgun (WGS) entry which is preliminary data.</text>
</comment>